<accession>A0AAV7CVM6</accession>
<name>A0AAV7CVM6_ENGPU</name>
<protein>
    <submittedName>
        <fullName evidence="1">Uncharacterized protein</fullName>
    </submittedName>
</protein>
<sequence>MLQGSRLLHLYGCYTEAGYSTCTDATGKQATPPVWMLHGEHLFSDLFLYLPLFHLCCPHTAAWMEVGSDSSVHYRLSLPCLRFLPTQILRPLSSQAARRPLLHR</sequence>
<proteinExistence type="predicted"/>
<evidence type="ECO:0000313" key="2">
    <source>
        <dbReference type="Proteomes" id="UP000824782"/>
    </source>
</evidence>
<gene>
    <name evidence="1" type="ORF">GDO81_006296</name>
</gene>
<keyword evidence="2" id="KW-1185">Reference proteome</keyword>
<dbReference type="Proteomes" id="UP000824782">
    <property type="component" value="Unassembled WGS sequence"/>
</dbReference>
<reference evidence="1" key="1">
    <citation type="thesis" date="2020" institute="ProQuest LLC" country="789 East Eisenhower Parkway, Ann Arbor, MI, USA">
        <title>Comparative Genomics and Chromosome Evolution.</title>
        <authorList>
            <person name="Mudd A.B."/>
        </authorList>
    </citation>
    <scope>NUCLEOTIDE SEQUENCE</scope>
    <source>
        <strain evidence="1">237g6f4</strain>
        <tissue evidence="1">Blood</tissue>
    </source>
</reference>
<dbReference type="EMBL" id="WNYA01000002">
    <property type="protein sequence ID" value="KAG8589195.1"/>
    <property type="molecule type" value="Genomic_DNA"/>
</dbReference>
<comment type="caution">
    <text evidence="1">The sequence shown here is derived from an EMBL/GenBank/DDBJ whole genome shotgun (WGS) entry which is preliminary data.</text>
</comment>
<organism evidence="1 2">
    <name type="scientific">Engystomops pustulosus</name>
    <name type="common">Tungara frog</name>
    <name type="synonym">Physalaemus pustulosus</name>
    <dbReference type="NCBI Taxonomy" id="76066"/>
    <lineage>
        <taxon>Eukaryota</taxon>
        <taxon>Metazoa</taxon>
        <taxon>Chordata</taxon>
        <taxon>Craniata</taxon>
        <taxon>Vertebrata</taxon>
        <taxon>Euteleostomi</taxon>
        <taxon>Amphibia</taxon>
        <taxon>Batrachia</taxon>
        <taxon>Anura</taxon>
        <taxon>Neobatrachia</taxon>
        <taxon>Hyloidea</taxon>
        <taxon>Leptodactylidae</taxon>
        <taxon>Leiuperinae</taxon>
        <taxon>Engystomops</taxon>
    </lineage>
</organism>
<evidence type="ECO:0000313" key="1">
    <source>
        <dbReference type="EMBL" id="KAG8589195.1"/>
    </source>
</evidence>
<dbReference type="AlphaFoldDB" id="A0AAV7CVM6"/>